<evidence type="ECO:0000313" key="2">
    <source>
        <dbReference type="Proteomes" id="UP001632038"/>
    </source>
</evidence>
<gene>
    <name evidence="1" type="ORF">CASFOL_003392</name>
</gene>
<dbReference type="Proteomes" id="UP001632038">
    <property type="component" value="Unassembled WGS sequence"/>
</dbReference>
<name>A0ABD3EKD8_9LAMI</name>
<evidence type="ECO:0000313" key="1">
    <source>
        <dbReference type="EMBL" id="KAL3653711.1"/>
    </source>
</evidence>
<proteinExistence type="predicted"/>
<comment type="caution">
    <text evidence="1">The sequence shown here is derived from an EMBL/GenBank/DDBJ whole genome shotgun (WGS) entry which is preliminary data.</text>
</comment>
<dbReference type="AlphaFoldDB" id="A0ABD3EKD8"/>
<keyword evidence="2" id="KW-1185">Reference proteome</keyword>
<accession>A0ABD3EKD8</accession>
<organism evidence="1 2">
    <name type="scientific">Castilleja foliolosa</name>
    <dbReference type="NCBI Taxonomy" id="1961234"/>
    <lineage>
        <taxon>Eukaryota</taxon>
        <taxon>Viridiplantae</taxon>
        <taxon>Streptophyta</taxon>
        <taxon>Embryophyta</taxon>
        <taxon>Tracheophyta</taxon>
        <taxon>Spermatophyta</taxon>
        <taxon>Magnoliopsida</taxon>
        <taxon>eudicotyledons</taxon>
        <taxon>Gunneridae</taxon>
        <taxon>Pentapetalae</taxon>
        <taxon>asterids</taxon>
        <taxon>lamiids</taxon>
        <taxon>Lamiales</taxon>
        <taxon>Orobanchaceae</taxon>
        <taxon>Pedicularideae</taxon>
        <taxon>Castillejinae</taxon>
        <taxon>Castilleja</taxon>
    </lineage>
</organism>
<dbReference type="EMBL" id="JAVIJP010000005">
    <property type="protein sequence ID" value="KAL3653711.1"/>
    <property type="molecule type" value="Genomic_DNA"/>
</dbReference>
<reference evidence="2" key="1">
    <citation type="journal article" date="2024" name="IScience">
        <title>Strigolactones Initiate the Formation of Haustorium-like Structures in Castilleja.</title>
        <authorList>
            <person name="Buerger M."/>
            <person name="Peterson D."/>
            <person name="Chory J."/>
        </authorList>
    </citation>
    <scope>NUCLEOTIDE SEQUENCE [LARGE SCALE GENOMIC DNA]</scope>
</reference>
<protein>
    <submittedName>
        <fullName evidence="1">Uncharacterized protein</fullName>
    </submittedName>
</protein>
<sequence length="57" mass="6122">MASRRPIVGWTAATGRRAVNDGKPRLVERRGHCNKGERRLVTAVGACGYRTRSAAAG</sequence>